<name>A0ABY9L298_9BACI</name>
<reference evidence="4" key="1">
    <citation type="submission" date="2023-06" db="EMBL/GenBank/DDBJ databases">
        <title>A Treasure from Seagulls: Isolation and Description of Aciduricobacillus qingdaonensis gen. nov., sp. nov., a Rare Obligately Uric Acid-utilizing Member in the Family Bacillaceae.</title>
        <authorList>
            <person name="Liu W."/>
            <person name="Wang B."/>
        </authorList>
    </citation>
    <scope>NUCLEOTIDE SEQUENCE</scope>
    <source>
        <strain evidence="4">44XB</strain>
    </source>
</reference>
<evidence type="ECO:0000256" key="3">
    <source>
        <dbReference type="PIRNR" id="PIRNR033490"/>
    </source>
</evidence>
<comment type="function">
    <text evidence="3">Toxic component of a type II toxin-antitoxin (TA) system.</text>
</comment>
<dbReference type="SUPFAM" id="SSF50118">
    <property type="entry name" value="Cell growth inhibitor/plasmid maintenance toxic component"/>
    <property type="match status" value="1"/>
</dbReference>
<sequence length="116" mass="12863">MNVNKGDVYLANLGNGIESEQGGIRPVVIVSNHINNRFSPMVTIVPVTSQITKAKLPTHVELGFLLNKERASVVLVEQIKTISKKRLMQLITTLDAELINAINDAIIIQMQLVDFR</sequence>
<dbReference type="PIRSF" id="PIRSF033490">
    <property type="entry name" value="MazF"/>
    <property type="match status" value="1"/>
</dbReference>
<dbReference type="PANTHER" id="PTHR33988:SF2">
    <property type="entry name" value="ENDORIBONUCLEASE MAZF"/>
    <property type="match status" value="1"/>
</dbReference>
<accession>A0ABY9L298</accession>
<keyword evidence="2" id="KW-1277">Toxin-antitoxin system</keyword>
<dbReference type="EC" id="3.1.-.-" evidence="3"/>
<evidence type="ECO:0000256" key="1">
    <source>
        <dbReference type="ARBA" id="ARBA00007521"/>
    </source>
</evidence>
<evidence type="ECO:0000256" key="2">
    <source>
        <dbReference type="ARBA" id="ARBA00022649"/>
    </source>
</evidence>
<dbReference type="EMBL" id="CP129113">
    <property type="protein sequence ID" value="WLV26017.1"/>
    <property type="molecule type" value="Genomic_DNA"/>
</dbReference>
<gene>
    <name evidence="4" type="ORF">QR721_06645</name>
</gene>
<dbReference type="Gene3D" id="2.30.30.110">
    <property type="match status" value="1"/>
</dbReference>
<dbReference type="InterPro" id="IPR003477">
    <property type="entry name" value="PemK-like"/>
</dbReference>
<organism evidence="4 5">
    <name type="scientific">Aciduricibacillus chroicocephali</name>
    <dbReference type="NCBI Taxonomy" id="3054939"/>
    <lineage>
        <taxon>Bacteria</taxon>
        <taxon>Bacillati</taxon>
        <taxon>Bacillota</taxon>
        <taxon>Bacilli</taxon>
        <taxon>Bacillales</taxon>
        <taxon>Bacillaceae</taxon>
        <taxon>Aciduricibacillus</taxon>
    </lineage>
</organism>
<keyword evidence="3 4" id="KW-0378">Hydrolase</keyword>
<dbReference type="Pfam" id="PF02452">
    <property type="entry name" value="PemK_toxin"/>
    <property type="match status" value="1"/>
</dbReference>
<evidence type="ECO:0000313" key="5">
    <source>
        <dbReference type="Proteomes" id="UP001180087"/>
    </source>
</evidence>
<dbReference type="Proteomes" id="UP001180087">
    <property type="component" value="Chromosome"/>
</dbReference>
<comment type="similarity">
    <text evidence="1 3">Belongs to the PemK/MazF family.</text>
</comment>
<protein>
    <recommendedName>
        <fullName evidence="3">mRNA interferase</fullName>
        <ecNumber evidence="3">3.1.-.-</ecNumber>
    </recommendedName>
</protein>
<keyword evidence="3" id="KW-0255">Endonuclease</keyword>
<dbReference type="InterPro" id="IPR011067">
    <property type="entry name" value="Plasmid_toxin/cell-grow_inhib"/>
</dbReference>
<proteinExistence type="inferred from homology"/>
<keyword evidence="3" id="KW-0540">Nuclease</keyword>
<dbReference type="GO" id="GO:0016787">
    <property type="term" value="F:hydrolase activity"/>
    <property type="evidence" value="ECO:0007669"/>
    <property type="project" value="UniProtKB-KW"/>
</dbReference>
<evidence type="ECO:0000313" key="4">
    <source>
        <dbReference type="EMBL" id="WLV26017.1"/>
    </source>
</evidence>
<dbReference type="PANTHER" id="PTHR33988">
    <property type="entry name" value="ENDORIBONUCLEASE MAZF-RELATED"/>
    <property type="match status" value="1"/>
</dbReference>
<keyword evidence="5" id="KW-1185">Reference proteome</keyword>